<dbReference type="InterPro" id="IPR011990">
    <property type="entry name" value="TPR-like_helical_dom_sf"/>
</dbReference>
<dbReference type="EMBL" id="CP052766">
    <property type="protein sequence ID" value="QJR81563.1"/>
    <property type="molecule type" value="Genomic_DNA"/>
</dbReference>
<feature type="repeat" description="TPR" evidence="3">
    <location>
        <begin position="301"/>
        <end position="334"/>
    </location>
</feature>
<evidence type="ECO:0000256" key="4">
    <source>
        <dbReference type="SAM" id="SignalP"/>
    </source>
</evidence>
<feature type="signal peptide" evidence="4">
    <location>
        <begin position="1"/>
        <end position="19"/>
    </location>
</feature>
<evidence type="ECO:0000256" key="2">
    <source>
        <dbReference type="ARBA" id="ARBA00022803"/>
    </source>
</evidence>
<dbReference type="RefSeq" id="WP_075610392.1">
    <property type="nucleotide sequence ID" value="NZ_CP052766.1"/>
</dbReference>
<feature type="repeat" description="TPR" evidence="3">
    <location>
        <begin position="335"/>
        <end position="368"/>
    </location>
</feature>
<feature type="repeat" description="TPR" evidence="3">
    <location>
        <begin position="233"/>
        <end position="266"/>
    </location>
</feature>
<dbReference type="PANTHER" id="PTHR45586">
    <property type="entry name" value="TPR REPEAT-CONTAINING PROTEIN PA4667"/>
    <property type="match status" value="1"/>
</dbReference>
<protein>
    <submittedName>
        <fullName evidence="5">Tetratricopeptide repeat protein</fullName>
    </submittedName>
</protein>
<dbReference type="OrthoDB" id="5801251at2"/>
<sequence>MAVRLVFLSILLLQLAACASSQQPAVVAHPVLQDSLFPSYTIFAVESEADIFYLDENAQQFVNSVIKPKDGDRENMRTLVKQIFDHSEKGLLYRGNANSVAWKTFEEQAANCLSLSIMTYAMAEYAGLDAQFYQVEIPEYWTRREGYNLLNGHINMRISANDPAVNIISADNYVDVDFDPQALRSHFPRQAISKREVVAMFYNNKGADALLDHSYTKAYAYFRQAALLQPDFGQVWVNLGVLYRMNDAPDAAEKSYRQALALEADNLTAWENLAILYRHTGQIDEAEAITASVEKKRESNPFYHYILGEQALEEEKYEQALTHYRRAMQLNRSQHEVLFGLGKTYYELGDVTLAKKYLELAARYAPNLQDENRYRGKLSALQSAR</sequence>
<dbReference type="Gene3D" id="1.25.40.10">
    <property type="entry name" value="Tetratricopeptide repeat domain"/>
    <property type="match status" value="2"/>
</dbReference>
<gene>
    <name evidence="5" type="ORF">CA267_012670</name>
</gene>
<name>A0A6M4MEQ9_9ALTE</name>
<keyword evidence="6" id="KW-1185">Reference proteome</keyword>
<dbReference type="Pfam" id="PF13414">
    <property type="entry name" value="TPR_11"/>
    <property type="match status" value="1"/>
</dbReference>
<evidence type="ECO:0000313" key="6">
    <source>
        <dbReference type="Proteomes" id="UP000219285"/>
    </source>
</evidence>
<dbReference type="SMART" id="SM00028">
    <property type="entry name" value="TPR"/>
    <property type="match status" value="5"/>
</dbReference>
<organism evidence="5 6">
    <name type="scientific">Alteromonas pelagimontana</name>
    <dbReference type="NCBI Taxonomy" id="1858656"/>
    <lineage>
        <taxon>Bacteria</taxon>
        <taxon>Pseudomonadati</taxon>
        <taxon>Pseudomonadota</taxon>
        <taxon>Gammaproteobacteria</taxon>
        <taxon>Alteromonadales</taxon>
        <taxon>Alteromonadaceae</taxon>
        <taxon>Alteromonas/Salinimonas group</taxon>
        <taxon>Alteromonas</taxon>
    </lineage>
</organism>
<dbReference type="InterPro" id="IPR019734">
    <property type="entry name" value="TPR_rpt"/>
</dbReference>
<dbReference type="InterPro" id="IPR051012">
    <property type="entry name" value="CellSynth/LPSAsmb/PSIAsmb"/>
</dbReference>
<proteinExistence type="predicted"/>
<evidence type="ECO:0000256" key="3">
    <source>
        <dbReference type="PROSITE-ProRule" id="PRU00339"/>
    </source>
</evidence>
<dbReference type="KEGG" id="apel:CA267_012670"/>
<feature type="chain" id="PRO_5029005148" evidence="4">
    <location>
        <begin position="20"/>
        <end position="385"/>
    </location>
</feature>
<reference evidence="5 6" key="2">
    <citation type="submission" date="2020-04" db="EMBL/GenBank/DDBJ databases">
        <title>Complete genome sequence of Alteromonas pelagimontana 5.12T.</title>
        <authorList>
            <person name="Sinha R.K."/>
            <person name="Krishnan K.P."/>
            <person name="Kurian J.P."/>
        </authorList>
    </citation>
    <scope>NUCLEOTIDE SEQUENCE [LARGE SCALE GENOMIC DNA]</scope>
    <source>
        <strain evidence="5 6">5.12</strain>
    </source>
</reference>
<dbReference type="Proteomes" id="UP000219285">
    <property type="component" value="Chromosome"/>
</dbReference>
<dbReference type="Pfam" id="PF14559">
    <property type="entry name" value="TPR_19"/>
    <property type="match status" value="1"/>
</dbReference>
<dbReference type="PANTHER" id="PTHR45586:SF1">
    <property type="entry name" value="LIPOPOLYSACCHARIDE ASSEMBLY PROTEIN B"/>
    <property type="match status" value="1"/>
</dbReference>
<keyword evidence="2 3" id="KW-0802">TPR repeat</keyword>
<accession>A0A6M4MEQ9</accession>
<evidence type="ECO:0000313" key="5">
    <source>
        <dbReference type="EMBL" id="QJR81563.1"/>
    </source>
</evidence>
<dbReference type="AlphaFoldDB" id="A0A6M4MEQ9"/>
<keyword evidence="1" id="KW-0677">Repeat</keyword>
<dbReference type="PROSITE" id="PS50005">
    <property type="entry name" value="TPR"/>
    <property type="match status" value="3"/>
</dbReference>
<keyword evidence="4" id="KW-0732">Signal</keyword>
<reference evidence="6" key="1">
    <citation type="submission" date="2014-12" db="EMBL/GenBank/DDBJ databases">
        <title>Complete genome sequence of a multi-drug resistant Klebsiella pneumoniae.</title>
        <authorList>
            <person name="Hua X."/>
            <person name="Chen Q."/>
            <person name="Li X."/>
            <person name="Feng Y."/>
            <person name="Ruan Z."/>
            <person name="Yu Y."/>
        </authorList>
    </citation>
    <scope>NUCLEOTIDE SEQUENCE [LARGE SCALE GENOMIC DNA]</scope>
    <source>
        <strain evidence="6">5.12</strain>
    </source>
</reference>
<dbReference type="SUPFAM" id="SSF48452">
    <property type="entry name" value="TPR-like"/>
    <property type="match status" value="1"/>
</dbReference>
<evidence type="ECO:0000256" key="1">
    <source>
        <dbReference type="ARBA" id="ARBA00022737"/>
    </source>
</evidence>